<sequence>MAAHPVPSRSAFPDAGDSSHTLISYSTSVAPSFLSLWPLRHTRKGGEGHPLAQGKQCAVSRMALSYQVSDGKKPLTWERPDGDLVTFGS</sequence>
<reference evidence="1 2" key="1">
    <citation type="submission" date="2019-05" db="EMBL/GenBank/DDBJ databases">
        <title>Another draft genome of Portunus trituberculatus and its Hox gene families provides insights of decapod evolution.</title>
        <authorList>
            <person name="Jeong J.-H."/>
            <person name="Song I."/>
            <person name="Kim S."/>
            <person name="Choi T."/>
            <person name="Kim D."/>
            <person name="Ryu S."/>
            <person name="Kim W."/>
        </authorList>
    </citation>
    <scope>NUCLEOTIDE SEQUENCE [LARGE SCALE GENOMIC DNA]</scope>
    <source>
        <tissue evidence="1">Muscle</tissue>
    </source>
</reference>
<gene>
    <name evidence="1" type="ORF">E2C01_012667</name>
</gene>
<dbReference type="EMBL" id="VSRR010000800">
    <property type="protein sequence ID" value="MPC19742.1"/>
    <property type="molecule type" value="Genomic_DNA"/>
</dbReference>
<evidence type="ECO:0000313" key="1">
    <source>
        <dbReference type="EMBL" id="MPC19742.1"/>
    </source>
</evidence>
<keyword evidence="2" id="KW-1185">Reference proteome</keyword>
<organism evidence="1 2">
    <name type="scientific">Portunus trituberculatus</name>
    <name type="common">Swimming crab</name>
    <name type="synonym">Neptunus trituberculatus</name>
    <dbReference type="NCBI Taxonomy" id="210409"/>
    <lineage>
        <taxon>Eukaryota</taxon>
        <taxon>Metazoa</taxon>
        <taxon>Ecdysozoa</taxon>
        <taxon>Arthropoda</taxon>
        <taxon>Crustacea</taxon>
        <taxon>Multicrustacea</taxon>
        <taxon>Malacostraca</taxon>
        <taxon>Eumalacostraca</taxon>
        <taxon>Eucarida</taxon>
        <taxon>Decapoda</taxon>
        <taxon>Pleocyemata</taxon>
        <taxon>Brachyura</taxon>
        <taxon>Eubrachyura</taxon>
        <taxon>Portunoidea</taxon>
        <taxon>Portunidae</taxon>
        <taxon>Portuninae</taxon>
        <taxon>Portunus</taxon>
    </lineage>
</organism>
<protein>
    <submittedName>
        <fullName evidence="1">Uncharacterized protein</fullName>
    </submittedName>
</protein>
<accession>A0A5B7DE91</accession>
<evidence type="ECO:0000313" key="2">
    <source>
        <dbReference type="Proteomes" id="UP000324222"/>
    </source>
</evidence>
<name>A0A5B7DE91_PORTR</name>
<proteinExistence type="predicted"/>
<comment type="caution">
    <text evidence="1">The sequence shown here is derived from an EMBL/GenBank/DDBJ whole genome shotgun (WGS) entry which is preliminary data.</text>
</comment>
<dbReference type="AlphaFoldDB" id="A0A5B7DE91"/>
<dbReference type="Proteomes" id="UP000324222">
    <property type="component" value="Unassembled WGS sequence"/>
</dbReference>